<feature type="coiled-coil region" evidence="13">
    <location>
        <begin position="247"/>
        <end position="341"/>
    </location>
</feature>
<dbReference type="InterPro" id="IPR019133">
    <property type="entry name" value="MIC60"/>
</dbReference>
<keyword evidence="7" id="KW-1133">Transmembrane helix</keyword>
<evidence type="ECO:0000256" key="13">
    <source>
        <dbReference type="SAM" id="Coils"/>
    </source>
</evidence>
<dbReference type="EMBL" id="MCFI01000001">
    <property type="protein sequence ID" value="ORY87855.1"/>
    <property type="molecule type" value="Genomic_DNA"/>
</dbReference>
<evidence type="ECO:0000256" key="14">
    <source>
        <dbReference type="SAM" id="MobiDB-lite"/>
    </source>
</evidence>
<dbReference type="OMA" id="RLDHQMQ"/>
<protein>
    <recommendedName>
        <fullName evidence="3 12">MICOS complex subunit MIC60</fullName>
    </recommendedName>
    <alternativeName>
        <fullName evidence="12">Mitofilin</fullName>
    </alternativeName>
</protein>
<dbReference type="PANTHER" id="PTHR15415:SF7">
    <property type="entry name" value="MICOS COMPLEX SUBUNIT MIC60"/>
    <property type="match status" value="1"/>
</dbReference>
<proteinExistence type="inferred from homology"/>
<accession>A0A1Y2FYX2</accession>
<evidence type="ECO:0000313" key="15">
    <source>
        <dbReference type="EMBL" id="ORY87855.1"/>
    </source>
</evidence>
<organism evidence="15 16">
    <name type="scientific">Protomyces lactucae-debilis</name>
    <dbReference type="NCBI Taxonomy" id="2754530"/>
    <lineage>
        <taxon>Eukaryota</taxon>
        <taxon>Fungi</taxon>
        <taxon>Dikarya</taxon>
        <taxon>Ascomycota</taxon>
        <taxon>Taphrinomycotina</taxon>
        <taxon>Taphrinomycetes</taxon>
        <taxon>Taphrinales</taxon>
        <taxon>Protomycetaceae</taxon>
        <taxon>Protomyces</taxon>
    </lineage>
</organism>
<sequence length="577" mass="63663">MGSEPVVVHANPPPPPPPRASHRLRNTLLATILGGALLFGGGVYGSLQNDTVYEIFTEYVPYGEDAVLYIQEQEFRKRFPNATAQAGRSSTRASSASVYIPRSGAQARLHDPASQTSEAKILQPGPQNSALKQEHKATPGGANDAAQVNKSSPQLAPNAKSTQPAPKTGVESRSAPAASKETSEPAPADTKPADPASLTVPPPSAPLKPFEVQDVGDRVIERLQFALNGIITTANEYGSSSYFQACLENAKEEVLSLNERVHDIKKTEHAELEKKLTDQAKRYGEIQQQHIREVNEQIADYERRMTVELEQERERLNQAYTERLKEEVAQVEKLAQKKLQNELMEQAIELQRRFNREIGARVEEERGGRLGKLEKLEKGITELKQLNVEAGAFIEDRVKLQDLEVAMHALKNVLHEQESRPFIQELAAVKEIAGEDTLVRAAIGALDRETMENGIPTTGQLADRFRVVADEVRKAALLPEGAGIAGHATSALLSKVLFRKQGMVPGSDVEAILARTEAYLEANDLDSATREMNQLKGWPRLLSKDWMTMARRHLEVQQAVDILEQSVVLSALRMQQS</sequence>
<evidence type="ECO:0000256" key="3">
    <source>
        <dbReference type="ARBA" id="ARBA00018116"/>
    </source>
</evidence>
<evidence type="ECO:0000256" key="7">
    <source>
        <dbReference type="ARBA" id="ARBA00022989"/>
    </source>
</evidence>
<evidence type="ECO:0000256" key="4">
    <source>
        <dbReference type="ARBA" id="ARBA00022692"/>
    </source>
</evidence>
<evidence type="ECO:0000256" key="2">
    <source>
        <dbReference type="ARBA" id="ARBA00010877"/>
    </source>
</evidence>
<comment type="function">
    <text evidence="11">Component of the MICOS complex, a large protein complex of the mitochondrial inner membrane that plays crucial roles in the maintenance of crista junctions, inner membrane architecture, and formation of contact sites to the outer membrane. Plays a role in keeping cristae membranes connected to the inner boundary membrane. Also promotes protein import via the mitochondrial intermembrane space assembly (MIA) pathway.</text>
</comment>
<evidence type="ECO:0000256" key="11">
    <source>
        <dbReference type="ARBA" id="ARBA00025571"/>
    </source>
</evidence>
<comment type="subunit">
    <text evidence="12">Component of the mitochondrial contact site and cristae organizing system (MICOS) complex.</text>
</comment>
<evidence type="ECO:0000256" key="8">
    <source>
        <dbReference type="ARBA" id="ARBA00023054"/>
    </source>
</evidence>
<evidence type="ECO:0000256" key="1">
    <source>
        <dbReference type="ARBA" id="ARBA00004434"/>
    </source>
</evidence>
<keyword evidence="4 12" id="KW-0812">Transmembrane</keyword>
<dbReference type="AlphaFoldDB" id="A0A1Y2FYX2"/>
<dbReference type="GO" id="GO:0042407">
    <property type="term" value="P:cristae formation"/>
    <property type="evidence" value="ECO:0007669"/>
    <property type="project" value="TreeGrafter"/>
</dbReference>
<feature type="compositionally biased region" description="Polar residues" evidence="14">
    <location>
        <begin position="146"/>
        <end position="165"/>
    </location>
</feature>
<dbReference type="STRING" id="56484.A0A1Y2FYX2"/>
<gene>
    <name evidence="15" type="ORF">BCR37DRAFT_342846</name>
</gene>
<evidence type="ECO:0000256" key="9">
    <source>
        <dbReference type="ARBA" id="ARBA00023128"/>
    </source>
</evidence>
<evidence type="ECO:0000256" key="12">
    <source>
        <dbReference type="RuleBase" id="RU363000"/>
    </source>
</evidence>
<keyword evidence="16" id="KW-1185">Reference proteome</keyword>
<keyword evidence="9 12" id="KW-0496">Mitochondrion</keyword>
<comment type="caution">
    <text evidence="15">The sequence shown here is derived from an EMBL/GenBank/DDBJ whole genome shotgun (WGS) entry which is preliminary data.</text>
</comment>
<dbReference type="GeneID" id="63784057"/>
<feature type="compositionally biased region" description="Low complexity" evidence="14">
    <location>
        <begin position="185"/>
        <end position="196"/>
    </location>
</feature>
<keyword evidence="8 13" id="KW-0175">Coiled coil</keyword>
<evidence type="ECO:0000313" key="16">
    <source>
        <dbReference type="Proteomes" id="UP000193685"/>
    </source>
</evidence>
<evidence type="ECO:0000256" key="6">
    <source>
        <dbReference type="ARBA" id="ARBA00022946"/>
    </source>
</evidence>
<dbReference type="PANTHER" id="PTHR15415">
    <property type="entry name" value="MITOFILIN"/>
    <property type="match status" value="1"/>
</dbReference>
<name>A0A1Y2FYX2_PROLT</name>
<evidence type="ECO:0000256" key="10">
    <source>
        <dbReference type="ARBA" id="ARBA00023136"/>
    </source>
</evidence>
<reference evidence="15 16" key="1">
    <citation type="submission" date="2016-07" db="EMBL/GenBank/DDBJ databases">
        <title>Pervasive Adenine N6-methylation of Active Genes in Fungi.</title>
        <authorList>
            <consortium name="DOE Joint Genome Institute"/>
            <person name="Mondo S.J."/>
            <person name="Dannebaum R.O."/>
            <person name="Kuo R.C."/>
            <person name="Labutti K."/>
            <person name="Haridas S."/>
            <person name="Kuo A."/>
            <person name="Salamov A."/>
            <person name="Ahrendt S.R."/>
            <person name="Lipzen A."/>
            <person name="Sullivan W."/>
            <person name="Andreopoulos W.B."/>
            <person name="Clum A."/>
            <person name="Lindquist E."/>
            <person name="Daum C."/>
            <person name="Ramamoorthy G.K."/>
            <person name="Gryganskyi A."/>
            <person name="Culley D."/>
            <person name="Magnuson J.K."/>
            <person name="James T.Y."/>
            <person name="O'Malley M.A."/>
            <person name="Stajich J.E."/>
            <person name="Spatafora J.W."/>
            <person name="Visel A."/>
            <person name="Grigoriev I.V."/>
        </authorList>
    </citation>
    <scope>NUCLEOTIDE SEQUENCE [LARGE SCALE GENOMIC DNA]</scope>
    <source>
        <strain evidence="15 16">12-1054</strain>
    </source>
</reference>
<keyword evidence="10" id="KW-0472">Membrane</keyword>
<dbReference type="OrthoDB" id="10261039at2759"/>
<comment type="similarity">
    <text evidence="2 12">Belongs to the MICOS complex subunit Mic60 family.</text>
</comment>
<evidence type="ECO:0000256" key="5">
    <source>
        <dbReference type="ARBA" id="ARBA00022792"/>
    </source>
</evidence>
<feature type="region of interest" description="Disordered" evidence="14">
    <location>
        <begin position="1"/>
        <end position="20"/>
    </location>
</feature>
<comment type="subcellular location">
    <subcellularLocation>
        <location evidence="1 12">Mitochondrion inner membrane</location>
        <topology evidence="1 12">Single-pass membrane protein</topology>
    </subcellularLocation>
</comment>
<keyword evidence="5 12" id="KW-0999">Mitochondrion inner membrane</keyword>
<dbReference type="GO" id="GO:0061617">
    <property type="term" value="C:MICOS complex"/>
    <property type="evidence" value="ECO:0007669"/>
    <property type="project" value="TreeGrafter"/>
</dbReference>
<dbReference type="Proteomes" id="UP000193685">
    <property type="component" value="Unassembled WGS sequence"/>
</dbReference>
<feature type="region of interest" description="Disordered" evidence="14">
    <location>
        <begin position="126"/>
        <end position="210"/>
    </location>
</feature>
<keyword evidence="6" id="KW-0809">Transit peptide</keyword>
<dbReference type="Pfam" id="PF09731">
    <property type="entry name" value="Mitofilin"/>
    <property type="match status" value="1"/>
</dbReference>
<dbReference type="RefSeq" id="XP_040728350.1">
    <property type="nucleotide sequence ID" value="XM_040867458.1"/>
</dbReference>